<name>A0A261G7L7_9BIFI</name>
<reference evidence="2 4" key="1">
    <citation type="journal article" date="2017" name="BMC Genomics">
        <title>Comparative genomic and phylogenomic analyses of the Bifidobacteriaceae family.</title>
        <authorList>
            <person name="Lugli G.A."/>
            <person name="Milani C."/>
            <person name="Turroni F."/>
            <person name="Duranti S."/>
            <person name="Mancabelli L."/>
            <person name="Mangifesta M."/>
            <person name="Ferrario C."/>
            <person name="Modesto M."/>
            <person name="Mattarelli P."/>
            <person name="Jiri K."/>
            <person name="van Sinderen D."/>
            <person name="Ventura M."/>
        </authorList>
    </citation>
    <scope>NUCLEOTIDE SEQUENCE [LARGE SCALE GENOMIC DNA]</scope>
    <source>
        <strain evidence="2 4">DSM 100216</strain>
    </source>
</reference>
<evidence type="ECO:0000313" key="3">
    <source>
        <dbReference type="EMBL" id="QOL32988.1"/>
    </source>
</evidence>
<feature type="transmembrane region" description="Helical" evidence="1">
    <location>
        <begin position="46"/>
        <end position="65"/>
    </location>
</feature>
<evidence type="ECO:0000256" key="1">
    <source>
        <dbReference type="SAM" id="Phobius"/>
    </source>
</evidence>
<dbReference type="EMBL" id="CP062938">
    <property type="protein sequence ID" value="QOL32988.1"/>
    <property type="molecule type" value="Genomic_DNA"/>
</dbReference>
<keyword evidence="1" id="KW-0472">Membrane</keyword>
<dbReference type="OrthoDB" id="8017424at2"/>
<sequence>MTSSEQAQRPDLRWRVTDITTTAVIAVASGLVFWGAGLISEPLGSMLAIVPGMQALIYGVFYFAGPLAAVIVRKPGAALFCELVAAMVEAVIGSHWGGAGTILPGIVQGLGAELAFLFFAYRMWNIGVTMLAGALSAVGGVIVSYFLYNVGMSLLDPYMVVNLLCNVISGAVIAGALTWWLYKAIAATGALDRLAGGRDARVIA</sequence>
<dbReference type="EMBL" id="MWWZ01000008">
    <property type="protein sequence ID" value="OZG67420.1"/>
    <property type="molecule type" value="Genomic_DNA"/>
</dbReference>
<dbReference type="PIRSF" id="PIRSF037394">
    <property type="entry name" value="ABC_thiamine-permease_YkoE_prd"/>
    <property type="match status" value="1"/>
</dbReference>
<feature type="transmembrane region" description="Helical" evidence="1">
    <location>
        <begin position="77"/>
        <end position="96"/>
    </location>
</feature>
<reference evidence="3 5" key="2">
    <citation type="submission" date="2020-10" db="EMBL/GenBank/DDBJ databases">
        <title>Genome sequencing of Bifidobacterium eulemuris_DSMZ_100216.</title>
        <authorList>
            <person name="Kim J."/>
        </authorList>
    </citation>
    <scope>NUCLEOTIDE SEQUENCE [LARGE SCALE GENOMIC DNA]</scope>
    <source>
        <strain evidence="3 5">DSM 100216</strain>
    </source>
</reference>
<dbReference type="KEGG" id="beu:BE0216_11475"/>
<evidence type="ECO:0000313" key="4">
    <source>
        <dbReference type="Proteomes" id="UP000216057"/>
    </source>
</evidence>
<dbReference type="Proteomes" id="UP000593943">
    <property type="component" value="Chromosome"/>
</dbReference>
<keyword evidence="1" id="KW-0812">Transmembrane</keyword>
<evidence type="ECO:0000313" key="2">
    <source>
        <dbReference type="EMBL" id="OZG67420.1"/>
    </source>
</evidence>
<dbReference type="Proteomes" id="UP000216057">
    <property type="component" value="Unassembled WGS sequence"/>
</dbReference>
<protein>
    <submittedName>
        <fullName evidence="2">ABC transporter permease</fullName>
    </submittedName>
    <submittedName>
        <fullName evidence="3">ECF transporter S component</fullName>
    </submittedName>
</protein>
<dbReference type="InterPro" id="IPR017195">
    <property type="entry name" value="ABC_thiamin-permease_prd"/>
</dbReference>
<feature type="transmembrane region" description="Helical" evidence="1">
    <location>
        <begin position="160"/>
        <end position="182"/>
    </location>
</feature>
<feature type="transmembrane region" description="Helical" evidence="1">
    <location>
        <begin position="21"/>
        <end position="40"/>
    </location>
</feature>
<keyword evidence="1" id="KW-1133">Transmembrane helix</keyword>
<keyword evidence="5" id="KW-1185">Reference proteome</keyword>
<organism evidence="2 4">
    <name type="scientific">Bifidobacterium eulemuris</name>
    <dbReference type="NCBI Taxonomy" id="1765219"/>
    <lineage>
        <taxon>Bacteria</taxon>
        <taxon>Bacillati</taxon>
        <taxon>Actinomycetota</taxon>
        <taxon>Actinomycetes</taxon>
        <taxon>Bifidobacteriales</taxon>
        <taxon>Bifidobacteriaceae</taxon>
        <taxon>Bifidobacterium</taxon>
    </lineage>
</organism>
<proteinExistence type="predicted"/>
<dbReference type="Pfam" id="PF09819">
    <property type="entry name" value="ABC_cobalt"/>
    <property type="match status" value="1"/>
</dbReference>
<dbReference type="AlphaFoldDB" id="A0A261G7L7"/>
<gene>
    <name evidence="3" type="ORF">BE0216_11475</name>
    <name evidence="2" type="ORF">BEUL_1511</name>
</gene>
<accession>A0A261G7L7</accession>
<feature type="transmembrane region" description="Helical" evidence="1">
    <location>
        <begin position="128"/>
        <end position="148"/>
    </location>
</feature>
<dbReference type="RefSeq" id="WP_094637067.1">
    <property type="nucleotide sequence ID" value="NZ_CP062938.1"/>
</dbReference>
<evidence type="ECO:0000313" key="5">
    <source>
        <dbReference type="Proteomes" id="UP000593943"/>
    </source>
</evidence>